<dbReference type="InterPro" id="IPR002048">
    <property type="entry name" value="EF_hand_dom"/>
</dbReference>
<keyword evidence="2" id="KW-0732">Signal</keyword>
<dbReference type="SMART" id="SM00054">
    <property type="entry name" value="EFh"/>
    <property type="match status" value="6"/>
</dbReference>
<dbReference type="OrthoDB" id="9978834at2759"/>
<evidence type="ECO:0000256" key="9">
    <source>
        <dbReference type="ARBA" id="ARBA00031511"/>
    </source>
</evidence>
<accession>A0A6P8HX42</accession>
<dbReference type="PROSITE" id="PS00018">
    <property type="entry name" value="EF_HAND_1"/>
    <property type="match status" value="5"/>
</dbReference>
<dbReference type="FunCoup" id="A0A6P8HX42">
    <property type="interactions" value="1300"/>
</dbReference>
<feature type="domain" description="EF-hand" evidence="10">
    <location>
        <begin position="269"/>
        <end position="304"/>
    </location>
</feature>
<dbReference type="PANTHER" id="PTHR10827">
    <property type="entry name" value="RETICULOCALBIN"/>
    <property type="match status" value="1"/>
</dbReference>
<evidence type="ECO:0000256" key="8">
    <source>
        <dbReference type="ARBA" id="ARBA00023817"/>
    </source>
</evidence>
<comment type="subcellular location">
    <subcellularLocation>
        <location evidence="7">Golgi apparatus lumen</location>
    </subcellularLocation>
</comment>
<gene>
    <name evidence="12" type="primary">LOC116293899</name>
</gene>
<keyword evidence="3" id="KW-0677">Repeat</keyword>
<dbReference type="InterPro" id="IPR018247">
    <property type="entry name" value="EF_Hand_1_Ca_BS"/>
</dbReference>
<name>A0A6P8HX42_ACTTE</name>
<evidence type="ECO:0000259" key="10">
    <source>
        <dbReference type="PROSITE" id="PS50222"/>
    </source>
</evidence>
<dbReference type="Pfam" id="PF13202">
    <property type="entry name" value="EF-hand_5"/>
    <property type="match status" value="2"/>
</dbReference>
<evidence type="ECO:0000256" key="3">
    <source>
        <dbReference type="ARBA" id="ARBA00022737"/>
    </source>
</evidence>
<keyword evidence="1" id="KW-0479">Metal-binding</keyword>
<reference evidence="12" key="1">
    <citation type="submission" date="2025-08" db="UniProtKB">
        <authorList>
            <consortium name="RefSeq"/>
        </authorList>
    </citation>
    <scope>IDENTIFICATION</scope>
    <source>
        <tissue evidence="12">Tentacle</tissue>
    </source>
</reference>
<evidence type="ECO:0000256" key="4">
    <source>
        <dbReference type="ARBA" id="ARBA00022837"/>
    </source>
</evidence>
<feature type="domain" description="EF-hand" evidence="10">
    <location>
        <begin position="139"/>
        <end position="174"/>
    </location>
</feature>
<dbReference type="PANTHER" id="PTHR10827:SF98">
    <property type="entry name" value="45 KDA CALCIUM-BINDING PROTEIN"/>
    <property type="match status" value="1"/>
</dbReference>
<dbReference type="GO" id="GO:0005783">
    <property type="term" value="C:endoplasmic reticulum"/>
    <property type="evidence" value="ECO:0007669"/>
    <property type="project" value="TreeGrafter"/>
</dbReference>
<evidence type="ECO:0000256" key="2">
    <source>
        <dbReference type="ARBA" id="ARBA00022729"/>
    </source>
</evidence>
<dbReference type="SUPFAM" id="SSF47473">
    <property type="entry name" value="EF-hand"/>
    <property type="match status" value="2"/>
</dbReference>
<evidence type="ECO:0000313" key="12">
    <source>
        <dbReference type="RefSeq" id="XP_031557255.1"/>
    </source>
</evidence>
<sequence>MAVSKYKFCGSKRSRMSLNQGFFLAVIMVTLSICEGKPVTNSRVIITDIKSMIKNKELLPPDHLEGAKLERDGDINKDYHHEAFLGKLIKDGELVFENMLGYKKLIEIFHKVDYDRDHLIDKDELTRWIHERILEHVESARQKNEGLFKSIDKDGDGLISWKEYRYKLLQGDSNVTVSSEALQNQEEDGGLQEAHEKWKKADLNLDKKLDVTEFLYFQHPEYNPVTVQNMANDMLVNFDKNNDKVMTVDEFVNIPPGDVDPDQVEMEKQYAEDRKKEFAQMDKNHDNVVDSKELASYLDPRHEQHAANEASYLISVSDKNKDGKISEREMLTNYQLFTGSSLSNFVGVLHDEF</sequence>
<keyword evidence="6" id="KW-0325">Glycoprotein</keyword>
<dbReference type="PROSITE" id="PS50222">
    <property type="entry name" value="EF_HAND_2"/>
    <property type="match status" value="3"/>
</dbReference>
<evidence type="ECO:0000256" key="6">
    <source>
        <dbReference type="ARBA" id="ARBA00023180"/>
    </source>
</evidence>
<evidence type="ECO:0000313" key="11">
    <source>
        <dbReference type="Proteomes" id="UP000515163"/>
    </source>
</evidence>
<dbReference type="GO" id="GO:0005796">
    <property type="term" value="C:Golgi lumen"/>
    <property type="evidence" value="ECO:0007669"/>
    <property type="project" value="UniProtKB-SubCell"/>
</dbReference>
<protein>
    <recommendedName>
        <fullName evidence="8">45 kDa calcium-binding protein</fullName>
    </recommendedName>
    <alternativeName>
        <fullName evidence="9">Stromal cell-derived factor 4</fullName>
    </alternativeName>
</protein>
<dbReference type="CDD" id="cd16225">
    <property type="entry name" value="EFh_CREC_cab45"/>
    <property type="match status" value="1"/>
</dbReference>
<dbReference type="Proteomes" id="UP000515163">
    <property type="component" value="Unplaced"/>
</dbReference>
<feature type="domain" description="EF-hand" evidence="10">
    <location>
        <begin position="100"/>
        <end position="135"/>
    </location>
</feature>
<keyword evidence="5" id="KW-0333">Golgi apparatus</keyword>
<keyword evidence="11" id="KW-1185">Reference proteome</keyword>
<keyword evidence="4" id="KW-0106">Calcium</keyword>
<evidence type="ECO:0000256" key="1">
    <source>
        <dbReference type="ARBA" id="ARBA00022723"/>
    </source>
</evidence>
<proteinExistence type="predicted"/>
<dbReference type="InterPro" id="IPR027240">
    <property type="entry name" value="CAB45_EFh"/>
</dbReference>
<dbReference type="GO" id="GO:0005509">
    <property type="term" value="F:calcium ion binding"/>
    <property type="evidence" value="ECO:0007669"/>
    <property type="project" value="InterPro"/>
</dbReference>
<evidence type="ECO:0000256" key="7">
    <source>
        <dbReference type="ARBA" id="ARBA00023769"/>
    </source>
</evidence>
<dbReference type="InterPro" id="IPR011992">
    <property type="entry name" value="EF-hand-dom_pair"/>
</dbReference>
<evidence type="ECO:0000256" key="5">
    <source>
        <dbReference type="ARBA" id="ARBA00023034"/>
    </source>
</evidence>
<dbReference type="Pfam" id="PF13499">
    <property type="entry name" value="EF-hand_7"/>
    <property type="match status" value="1"/>
</dbReference>
<dbReference type="GeneID" id="116293899"/>
<organism evidence="11 12">
    <name type="scientific">Actinia tenebrosa</name>
    <name type="common">Australian red waratah sea anemone</name>
    <dbReference type="NCBI Taxonomy" id="6105"/>
    <lineage>
        <taxon>Eukaryota</taxon>
        <taxon>Metazoa</taxon>
        <taxon>Cnidaria</taxon>
        <taxon>Anthozoa</taxon>
        <taxon>Hexacorallia</taxon>
        <taxon>Actiniaria</taxon>
        <taxon>Actiniidae</taxon>
        <taxon>Actinia</taxon>
    </lineage>
</organism>
<dbReference type="InParanoid" id="A0A6P8HX42"/>
<dbReference type="Gene3D" id="1.10.238.10">
    <property type="entry name" value="EF-hand"/>
    <property type="match status" value="3"/>
</dbReference>
<dbReference type="KEGG" id="aten:116293899"/>
<dbReference type="GO" id="GO:0017156">
    <property type="term" value="P:calcium-ion regulated exocytosis"/>
    <property type="evidence" value="ECO:0007669"/>
    <property type="project" value="TreeGrafter"/>
</dbReference>
<dbReference type="AlphaFoldDB" id="A0A6P8HX42"/>
<dbReference type="RefSeq" id="XP_031557255.1">
    <property type="nucleotide sequence ID" value="XM_031701395.1"/>
</dbReference>